<protein>
    <submittedName>
        <fullName evidence="2">Phage portal protein</fullName>
    </submittedName>
</protein>
<comment type="caution">
    <text evidence="2">The sequence shown here is derived from an EMBL/GenBank/DDBJ whole genome shotgun (WGS) entry which is preliminary data.</text>
</comment>
<name>A0A5C6MBM4_9LACO</name>
<dbReference type="NCBIfam" id="TIGR01538">
    <property type="entry name" value="portal_SPP1"/>
    <property type="match status" value="1"/>
</dbReference>
<dbReference type="AlphaFoldDB" id="A0A5C6MBM4"/>
<gene>
    <name evidence="2" type="ORF">LABALGLTS371_15290</name>
</gene>
<organism evidence="2 3">
    <name type="scientific">Dellaglioa algida</name>
    <dbReference type="NCBI Taxonomy" id="105612"/>
    <lineage>
        <taxon>Bacteria</taxon>
        <taxon>Bacillati</taxon>
        <taxon>Bacillota</taxon>
        <taxon>Bacilli</taxon>
        <taxon>Lactobacillales</taxon>
        <taxon>Lactobacillaceae</taxon>
        <taxon>Dellaglioa</taxon>
    </lineage>
</organism>
<dbReference type="Proteomes" id="UP000321659">
    <property type="component" value="Unassembled WGS sequence"/>
</dbReference>
<sequence length="477" mass="54550">MAIAINRELVGNINDPSDELLNYCLGIHQRQLERFERLSDYYDGKQNITQRTTDNVNRPNEKIMVNHAKYVVDMNVGFMMTNPVSYLSEKGDATLKPILEEYDRVDIISHDTELEKDLSTFGVGYELIYLKQSEENPKQTETAIKVIDPRGVFLVTDDTIDKTPLFAVHYQPRYNLRGGIDYYLVKYYTSEWVIEYKAESLALGGFEYMKATPHYFLSVPVIEYRNNEEKQGDFEQGISIMDTYNLLQSDRINDKEAFLDAILFIQGFTLDDGDGEKLAKEKLLQTTDTDVKAEWLTKSLDESNVELLRKSLLEDFHKTTYVPDMNDEKFSGNVSGEAMKYKLFGLLQLMSVKSRYMVKGLRQRLKMFANMSGVKGTQIDVTGVKIKLKPNLPINTSDIIDQITKAIDILPLETLLSWLPDIDDPKEEIIKLTKQKEEAVELNQKVLGTMNDNSHGDLDEGGEADDNSKIQKEGETD</sequence>
<evidence type="ECO:0000256" key="1">
    <source>
        <dbReference type="SAM" id="MobiDB-lite"/>
    </source>
</evidence>
<proteinExistence type="predicted"/>
<dbReference type="InterPro" id="IPR021145">
    <property type="entry name" value="Portal_protein_SPP1_Gp6-like"/>
</dbReference>
<dbReference type="RefSeq" id="WP_146303312.1">
    <property type="nucleotide sequence ID" value="NZ_JANXKU010000004.1"/>
</dbReference>
<reference evidence="2 3" key="1">
    <citation type="submission" date="2019-04" db="EMBL/GenBank/DDBJ databases">
        <title>In vitro growth and metabolic characteristics of meat-borne Lactobacillus algidus strains.</title>
        <authorList>
            <person name="Sade E."/>
            <person name="Per J."/>
            <person name="Tytti H."/>
            <person name="Johanna B.K."/>
        </authorList>
    </citation>
    <scope>NUCLEOTIDE SEQUENCE [LARGE SCALE GENOMIC DNA]</scope>
    <source>
        <strain evidence="2 3">LTS37-1</strain>
    </source>
</reference>
<feature type="compositionally biased region" description="Basic and acidic residues" evidence="1">
    <location>
        <begin position="466"/>
        <end position="477"/>
    </location>
</feature>
<feature type="region of interest" description="Disordered" evidence="1">
    <location>
        <begin position="446"/>
        <end position="477"/>
    </location>
</feature>
<dbReference type="InterPro" id="IPR006428">
    <property type="entry name" value="Portal_SPP1-type"/>
</dbReference>
<evidence type="ECO:0000313" key="3">
    <source>
        <dbReference type="Proteomes" id="UP000321659"/>
    </source>
</evidence>
<dbReference type="EMBL" id="SRRQ01000018">
    <property type="protein sequence ID" value="TWW10241.1"/>
    <property type="molecule type" value="Genomic_DNA"/>
</dbReference>
<dbReference type="Pfam" id="PF05133">
    <property type="entry name" value="SPP1_portal"/>
    <property type="match status" value="1"/>
</dbReference>
<evidence type="ECO:0000313" key="2">
    <source>
        <dbReference type="EMBL" id="TWW10241.1"/>
    </source>
</evidence>
<accession>A0A5C6MBM4</accession>